<comment type="function">
    <text evidence="4 6">One of the primary rRNA binding proteins, it binds directly to 16S rRNA where it helps nucleate assembly of the platform of the 30S subunit by binding and bridging several RNA helices of the 16S rRNA.</text>
</comment>
<dbReference type="GO" id="GO:0022627">
    <property type="term" value="C:cytosolic small ribosomal subunit"/>
    <property type="evidence" value="ECO:0007669"/>
    <property type="project" value="TreeGrafter"/>
</dbReference>
<reference evidence="7 8" key="1">
    <citation type="submission" date="2020-07" db="EMBL/GenBank/DDBJ databases">
        <authorList>
            <person name="Feng X."/>
        </authorList>
    </citation>
    <scope>NUCLEOTIDE SEQUENCE [LARGE SCALE GENOMIC DNA]</scope>
    <source>
        <strain evidence="7 8">JCM23202</strain>
    </source>
</reference>
<gene>
    <name evidence="4 7" type="primary">rpsO</name>
    <name evidence="7" type="ORF">H5P27_17190</name>
</gene>
<dbReference type="PANTHER" id="PTHR23321">
    <property type="entry name" value="RIBOSOMAL PROTEIN S15, BACTERIAL AND ORGANELLAR"/>
    <property type="match status" value="1"/>
</dbReference>
<dbReference type="RefSeq" id="WP_185661657.1">
    <property type="nucleotide sequence ID" value="NZ_CAWPOO010000013.1"/>
</dbReference>
<dbReference type="AlphaFoldDB" id="A0A7X1EBG4"/>
<comment type="caution">
    <text evidence="7">The sequence shown here is derived from an EMBL/GenBank/DDBJ whole genome shotgun (WGS) entry which is preliminary data.</text>
</comment>
<dbReference type="PANTHER" id="PTHR23321:SF26">
    <property type="entry name" value="SMALL RIBOSOMAL SUBUNIT PROTEIN US15M"/>
    <property type="match status" value="1"/>
</dbReference>
<sequence length="90" mass="10430">MANSKSIDKAQIIGDFKTHDSDTGSADVQIALLTARINHLTEHLRSNRKDFHTRRGLLAMAARRRKLLNYLKKSDLEKYNDILQRLNLRK</sequence>
<keyword evidence="4 6" id="KW-0694">RNA-binding</keyword>
<dbReference type="SMART" id="SM01387">
    <property type="entry name" value="Ribosomal_S15"/>
    <property type="match status" value="1"/>
</dbReference>
<dbReference type="SUPFAM" id="SSF47060">
    <property type="entry name" value="S15/NS1 RNA-binding domain"/>
    <property type="match status" value="1"/>
</dbReference>
<dbReference type="EMBL" id="JACHVC010000013">
    <property type="protein sequence ID" value="MBC2607792.1"/>
    <property type="molecule type" value="Genomic_DNA"/>
</dbReference>
<dbReference type="Gene3D" id="1.10.287.10">
    <property type="entry name" value="S15/NS1, RNA-binding"/>
    <property type="match status" value="1"/>
</dbReference>
<dbReference type="CDD" id="cd00353">
    <property type="entry name" value="Ribosomal_S15p_S13e"/>
    <property type="match status" value="1"/>
</dbReference>
<protein>
    <recommendedName>
        <fullName evidence="4">Small ribosomal subunit protein uS15</fullName>
    </recommendedName>
</protein>
<dbReference type="Gene3D" id="6.10.250.3130">
    <property type="match status" value="1"/>
</dbReference>
<accession>A0A7X1EBG4</accession>
<keyword evidence="4 6" id="KW-0699">rRNA-binding</keyword>
<dbReference type="PROSITE" id="PS00362">
    <property type="entry name" value="RIBOSOMAL_S15"/>
    <property type="match status" value="1"/>
</dbReference>
<dbReference type="GO" id="GO:0003735">
    <property type="term" value="F:structural constituent of ribosome"/>
    <property type="evidence" value="ECO:0007669"/>
    <property type="project" value="InterPro"/>
</dbReference>
<evidence type="ECO:0000256" key="2">
    <source>
        <dbReference type="ARBA" id="ARBA00023274"/>
    </source>
</evidence>
<name>A0A7X1EBG4_9BACT</name>
<dbReference type="HAMAP" id="MF_01343_B">
    <property type="entry name" value="Ribosomal_uS15_B"/>
    <property type="match status" value="1"/>
</dbReference>
<keyword evidence="2 4" id="KW-0687">Ribonucleoprotein</keyword>
<dbReference type="NCBIfam" id="TIGR00952">
    <property type="entry name" value="S15_bact"/>
    <property type="match status" value="1"/>
</dbReference>
<evidence type="ECO:0000256" key="4">
    <source>
        <dbReference type="HAMAP-Rule" id="MF_01343"/>
    </source>
</evidence>
<evidence type="ECO:0000256" key="5">
    <source>
        <dbReference type="RuleBase" id="RU003919"/>
    </source>
</evidence>
<evidence type="ECO:0000256" key="1">
    <source>
        <dbReference type="ARBA" id="ARBA00022980"/>
    </source>
</evidence>
<dbReference type="Pfam" id="PF00312">
    <property type="entry name" value="Ribosomal_S15"/>
    <property type="match status" value="1"/>
</dbReference>
<comment type="similarity">
    <text evidence="4 5">Belongs to the universal ribosomal protein uS15 family.</text>
</comment>
<dbReference type="InterPro" id="IPR009068">
    <property type="entry name" value="uS15_NS1_RNA-bd_sf"/>
</dbReference>
<organism evidence="7 8">
    <name type="scientific">Pelagicoccus albus</name>
    <dbReference type="NCBI Taxonomy" id="415222"/>
    <lineage>
        <taxon>Bacteria</taxon>
        <taxon>Pseudomonadati</taxon>
        <taxon>Verrucomicrobiota</taxon>
        <taxon>Opitutia</taxon>
        <taxon>Puniceicoccales</taxon>
        <taxon>Pelagicoccaceae</taxon>
        <taxon>Pelagicoccus</taxon>
    </lineage>
</organism>
<comment type="function">
    <text evidence="4">Forms an intersubunit bridge (bridge B4) with the 23S rRNA of the 50S subunit in the ribosome.</text>
</comment>
<proteinExistence type="inferred from homology"/>
<dbReference type="FunFam" id="1.10.287.10:FF:000002">
    <property type="entry name" value="30S ribosomal protein S15"/>
    <property type="match status" value="1"/>
</dbReference>
<dbReference type="InterPro" id="IPR000589">
    <property type="entry name" value="Ribosomal_uS15"/>
</dbReference>
<evidence type="ECO:0000256" key="6">
    <source>
        <dbReference type="RuleBase" id="RU004524"/>
    </source>
</evidence>
<dbReference type="InterPro" id="IPR005290">
    <property type="entry name" value="Ribosomal_uS15_bac-type"/>
</dbReference>
<comment type="subunit">
    <text evidence="3 4">Part of the 30S ribosomal subunit. Forms a bridge to the 50S subunit in the 70S ribosome, contacting the 23S rRNA.</text>
</comment>
<evidence type="ECO:0000256" key="3">
    <source>
        <dbReference type="ARBA" id="ARBA00064542"/>
    </source>
</evidence>
<evidence type="ECO:0000313" key="7">
    <source>
        <dbReference type="EMBL" id="MBC2607792.1"/>
    </source>
</evidence>
<keyword evidence="1 4" id="KW-0689">Ribosomal protein</keyword>
<keyword evidence="8" id="KW-1185">Reference proteome</keyword>
<evidence type="ECO:0000313" key="8">
    <source>
        <dbReference type="Proteomes" id="UP000526501"/>
    </source>
</evidence>
<dbReference type="GO" id="GO:0019843">
    <property type="term" value="F:rRNA binding"/>
    <property type="evidence" value="ECO:0007669"/>
    <property type="project" value="UniProtKB-UniRule"/>
</dbReference>
<dbReference type="Proteomes" id="UP000526501">
    <property type="component" value="Unassembled WGS sequence"/>
</dbReference>
<dbReference type="GO" id="GO:0006412">
    <property type="term" value="P:translation"/>
    <property type="evidence" value="ECO:0007669"/>
    <property type="project" value="UniProtKB-UniRule"/>
</dbReference>